<geneLocation type="chloroplast" evidence="1"/>
<keyword evidence="1" id="KW-0934">Plastid</keyword>
<dbReference type="AlphaFoldDB" id="A0A1Z1MT58"/>
<proteinExistence type="predicted"/>
<evidence type="ECO:0000313" key="1">
    <source>
        <dbReference type="EMBL" id="ARW68894.1"/>
    </source>
</evidence>
<protein>
    <recommendedName>
        <fullName evidence="2">Reverse transcriptase N-terminal domain-containing protein</fullName>
    </recommendedName>
</protein>
<dbReference type="GeneID" id="33361962"/>
<dbReference type="EMBL" id="MF101454">
    <property type="protein sequence ID" value="ARW68894.1"/>
    <property type="molecule type" value="Genomic_DNA"/>
</dbReference>
<name>A0A1Z1MT58_9FLOR</name>
<keyword evidence="1" id="KW-0150">Chloroplast</keyword>
<evidence type="ECO:0008006" key="2">
    <source>
        <dbReference type="Google" id="ProtNLM"/>
    </source>
</evidence>
<sequence>MYNYIHEQKFVKTVDKTKILKFKLDWNKILLRVEMLLNQIFIATKQHNLNRIHVIQNYMINSSEVKIFILQHIIPELYNLYYFNKNKFYLYNKEYDISELQILLKTQEKTSKTFTILKLIVKQNLVYICTKPVFDARSTTSFRIDRNMYKFNFSHDLYCIKNKYIKRKLSMPSYLKSIIYKSIDDISYIDLSKFYKSRYNKNLDNYKYLYYIDYIENINFLVEIVNKIMLNDYTWYRFSAMRQRFNNENYNKRFKNQNNYALNFLKLFKHHLKLKIFVDKFKLSSYIFSKSIQKYSNSKLDYLYKTWYRMVNTFISIYLTEKCNKFLNQAIHIIKKQYKIDSKNFNNKLYHTNLLLNKESYLINIKKYYKSNIKLSTINFNLTSTNIKYD</sequence>
<accession>A0A1Z1MT58</accession>
<gene>
    <name evidence="1" type="primary">ConsOrf5</name>
</gene>
<organism evidence="1">
    <name type="scientific">Kapraunia schneideri</name>
    <dbReference type="NCBI Taxonomy" id="717899"/>
    <lineage>
        <taxon>Eukaryota</taxon>
        <taxon>Rhodophyta</taxon>
        <taxon>Florideophyceae</taxon>
        <taxon>Rhodymeniophycidae</taxon>
        <taxon>Ceramiales</taxon>
        <taxon>Rhodomelaceae</taxon>
        <taxon>Kapraunia</taxon>
    </lineage>
</organism>
<reference evidence="1" key="1">
    <citation type="journal article" date="2017" name="J. Phycol.">
        <title>Analysis of chloroplast genomes and a supermatrix inform reclassification of the Rhodomelaceae (Rhodophyta).</title>
        <authorList>
            <person name="Diaz-Tapia P."/>
            <person name="Maggs C.A."/>
            <person name="West J.A."/>
            <person name="Verbruggen H."/>
        </authorList>
    </citation>
    <scope>NUCLEOTIDE SEQUENCE</scope>
    <source>
        <strain evidence="1">PD1720</strain>
    </source>
</reference>
<dbReference type="RefSeq" id="YP_009399288.1">
    <property type="nucleotide sequence ID" value="NC_035296.1"/>
</dbReference>